<dbReference type="Gene3D" id="3.30.160.60">
    <property type="entry name" value="Classic Zinc Finger"/>
    <property type="match status" value="2"/>
</dbReference>
<organism evidence="8 9">
    <name type="scientific">Mucor flavus</name>
    <dbReference type="NCBI Taxonomy" id="439312"/>
    <lineage>
        <taxon>Eukaryota</taxon>
        <taxon>Fungi</taxon>
        <taxon>Fungi incertae sedis</taxon>
        <taxon>Mucoromycota</taxon>
        <taxon>Mucoromycotina</taxon>
        <taxon>Mucoromycetes</taxon>
        <taxon>Mucorales</taxon>
        <taxon>Mucorineae</taxon>
        <taxon>Mucoraceae</taxon>
        <taxon>Mucor</taxon>
    </lineage>
</organism>
<dbReference type="Pfam" id="PF12874">
    <property type="entry name" value="zf-met"/>
    <property type="match status" value="1"/>
</dbReference>
<evidence type="ECO:0000256" key="6">
    <source>
        <dbReference type="SAM" id="MobiDB-lite"/>
    </source>
</evidence>
<accession>A0ABP9YZG4</accession>
<evidence type="ECO:0000313" key="8">
    <source>
        <dbReference type="EMBL" id="GAA5812237.1"/>
    </source>
</evidence>
<dbReference type="InterPro" id="IPR013087">
    <property type="entry name" value="Znf_C2H2_type"/>
</dbReference>
<keyword evidence="4" id="KW-0862">Zinc</keyword>
<keyword evidence="9" id="KW-1185">Reference proteome</keyword>
<reference evidence="8 9" key="1">
    <citation type="submission" date="2024-04" db="EMBL/GenBank/DDBJ databases">
        <title>genome sequences of Mucor flavus KT1a and Helicostylum pulchrum KT1b strains isolated from the surface of a dry-aged beef.</title>
        <authorList>
            <person name="Toyotome T."/>
            <person name="Hosono M."/>
            <person name="Torimaru M."/>
            <person name="Fukuda K."/>
            <person name="Mikami N."/>
        </authorList>
    </citation>
    <scope>NUCLEOTIDE SEQUENCE [LARGE SCALE GENOMIC DNA]</scope>
    <source>
        <strain evidence="8 9">KT1a</strain>
    </source>
</reference>
<gene>
    <name evidence="8" type="ORF">MFLAVUS_005687</name>
</gene>
<dbReference type="PANTHER" id="PTHR24409">
    <property type="entry name" value="ZINC FINGER PROTEIN 142"/>
    <property type="match status" value="1"/>
</dbReference>
<feature type="region of interest" description="Disordered" evidence="6">
    <location>
        <begin position="67"/>
        <end position="91"/>
    </location>
</feature>
<name>A0ABP9YZG4_9FUNG</name>
<keyword evidence="3 5" id="KW-0863">Zinc-finger</keyword>
<dbReference type="PROSITE" id="PS00028">
    <property type="entry name" value="ZINC_FINGER_C2H2_1"/>
    <property type="match status" value="8"/>
</dbReference>
<evidence type="ECO:0000256" key="2">
    <source>
        <dbReference type="ARBA" id="ARBA00022737"/>
    </source>
</evidence>
<dbReference type="Proteomes" id="UP001473302">
    <property type="component" value="Unassembled WGS sequence"/>
</dbReference>
<evidence type="ECO:0000313" key="9">
    <source>
        <dbReference type="Proteomes" id="UP001473302"/>
    </source>
</evidence>
<evidence type="ECO:0000256" key="5">
    <source>
        <dbReference type="PROSITE-ProRule" id="PRU00042"/>
    </source>
</evidence>
<keyword evidence="1" id="KW-0479">Metal-binding</keyword>
<dbReference type="PROSITE" id="PS50157">
    <property type="entry name" value="ZINC_FINGER_C2H2_2"/>
    <property type="match status" value="1"/>
</dbReference>
<comment type="caution">
    <text evidence="8">The sequence shown here is derived from an EMBL/GenBank/DDBJ whole genome shotgun (WGS) entry which is preliminary data.</text>
</comment>
<keyword evidence="2" id="KW-0677">Repeat</keyword>
<sequence length="556" mass="64827">MKSKTIDTIEKYMNVPRTRSRVKQDTTNAYEKLANRPRARSAVKIEMPDIKLEHIDPMSIPGIQPESTNSIQAPENSVHGDIDGSRNRTRVKQEQDETYLKCALRSKLPARTKKNSRGLWWMKRLRCSICDEQFKSTKIRSDHEREVHDNEVKVTVDLLHFNCDCCNRNYGNIFRYRKHMKTVHEIDVSPERRRSKRDTTIIPDFEDPNNYCISCKHTYPSFHKMDLPELNSDPDNFDEERLFCKVCETMFKNYGTFRAHIRITHHAPHITLIQHPHLKPDIYDPNLFCAMCDKTYKRKDSYICHLAGHHTDILPELYIGKRVVKADRMHIAHSQYCSKCRSVFLSKSLYRMHLKKIHGTKLIKTSPDPEDPNSHCTPCNKTYCHKSVYRNHLLDFHSMDLAPITNRLIIKDRIPTVDTVNSYCNVCNKSVHGLDVAPARLKRNVVNRFQAPVIDRENPYCSACDKVYKHKKAHQKHLVKVHGILLPRLPSKILNPNHDIIPDINDANNYCASCDRTYVCPTSYRLHLTRIHKMAIKRVKQEGSNELFNILDDASL</sequence>
<proteinExistence type="predicted"/>
<dbReference type="EMBL" id="BAABUK010000012">
    <property type="protein sequence ID" value="GAA5812237.1"/>
    <property type="molecule type" value="Genomic_DNA"/>
</dbReference>
<feature type="compositionally biased region" description="Basic and acidic residues" evidence="6">
    <location>
        <begin position="78"/>
        <end position="91"/>
    </location>
</feature>
<protein>
    <recommendedName>
        <fullName evidence="7">C2H2-type domain-containing protein</fullName>
    </recommendedName>
</protein>
<evidence type="ECO:0000256" key="3">
    <source>
        <dbReference type="ARBA" id="ARBA00022771"/>
    </source>
</evidence>
<dbReference type="SMART" id="SM00355">
    <property type="entry name" value="ZnF_C2H2"/>
    <property type="match status" value="8"/>
</dbReference>
<feature type="domain" description="C2H2-type" evidence="7">
    <location>
        <begin position="125"/>
        <end position="153"/>
    </location>
</feature>
<evidence type="ECO:0000259" key="7">
    <source>
        <dbReference type="PROSITE" id="PS50157"/>
    </source>
</evidence>
<evidence type="ECO:0000256" key="1">
    <source>
        <dbReference type="ARBA" id="ARBA00022723"/>
    </source>
</evidence>
<evidence type="ECO:0000256" key="4">
    <source>
        <dbReference type="ARBA" id="ARBA00022833"/>
    </source>
</evidence>
<dbReference type="PANTHER" id="PTHR24409:SF438">
    <property type="entry name" value="PLAG1 LIKE ZINC FINGER 2"/>
    <property type="match status" value="1"/>
</dbReference>